<dbReference type="GO" id="GO:0016787">
    <property type="term" value="F:hydrolase activity"/>
    <property type="evidence" value="ECO:0007669"/>
    <property type="project" value="UniProtKB-KW"/>
</dbReference>
<protein>
    <submittedName>
        <fullName evidence="4">Metal-dependent phosphotriesterase family hydrolase</fullName>
    </submittedName>
</protein>
<evidence type="ECO:0000313" key="4">
    <source>
        <dbReference type="EMBL" id="MDH6194950.1"/>
    </source>
</evidence>
<dbReference type="RefSeq" id="WP_280831587.1">
    <property type="nucleotide sequence ID" value="NZ_JARXVE010000002.1"/>
</dbReference>
<organism evidence="4 5">
    <name type="scientific">Mycolicibacterium frederiksbergense</name>
    <dbReference type="NCBI Taxonomy" id="117567"/>
    <lineage>
        <taxon>Bacteria</taxon>
        <taxon>Bacillati</taxon>
        <taxon>Actinomycetota</taxon>
        <taxon>Actinomycetes</taxon>
        <taxon>Mycobacteriales</taxon>
        <taxon>Mycobacteriaceae</taxon>
        <taxon>Mycolicibacterium</taxon>
    </lineage>
</organism>
<evidence type="ECO:0000256" key="3">
    <source>
        <dbReference type="PROSITE-ProRule" id="PRU00679"/>
    </source>
</evidence>
<dbReference type="PANTHER" id="PTHR10819:SF3">
    <property type="entry name" value="PHOSPHOTRIESTERASE-RELATED PROTEIN"/>
    <property type="match status" value="1"/>
</dbReference>
<comment type="caution">
    <text evidence="3">Lacks conserved residue(s) required for the propagation of feature annotation.</text>
</comment>
<keyword evidence="5" id="KW-1185">Reference proteome</keyword>
<proteinExistence type="inferred from homology"/>
<reference evidence="4 5" key="1">
    <citation type="submission" date="2023-04" db="EMBL/GenBank/DDBJ databases">
        <title>Forest soil microbial communities from Buena Vista Peninsula, Colon Province, Panama.</title>
        <authorList>
            <person name="Bouskill N."/>
        </authorList>
    </citation>
    <scope>NUCLEOTIDE SEQUENCE [LARGE SCALE GENOMIC DNA]</scope>
    <source>
        <strain evidence="4 5">AC80</strain>
    </source>
</reference>
<dbReference type="PROSITE" id="PS51347">
    <property type="entry name" value="PHOSPHOTRIESTERASE_2"/>
    <property type="match status" value="1"/>
</dbReference>
<keyword evidence="1" id="KW-0479">Metal-binding</keyword>
<dbReference type="PIRSF" id="PIRSF016839">
    <property type="entry name" value="PhP"/>
    <property type="match status" value="1"/>
</dbReference>
<sequence>MAGAVATHVMTVLGPVPADQLGVVLPHEHLFCNTLAEYRSDGLLDDLDLAVRELARFKAAGGGTVVELTCPNIGRRPDLLRQASEASGVHIVMGCGYYRDPYLCGTDVDRLTVAQIGARLTDEIDHGVDGVRPGIIGEVGADAQWISAVEERALRAAAWAQRRTGLTLTLHAARWPVGRDILDVLAECGVPMDRVIVGHLDTVNDPQFHLEVARRGCWVEFDGFTTAVAYDTERIAGFVAQLVDQGHQQRVLLSHDLFRLSHFHSYGGVGFTYLLDQVPRVLKAQGIGDDAVTAMLTTNPQRALAGID</sequence>
<accession>A0ABT6KY89</accession>
<comment type="similarity">
    <text evidence="3">Belongs to the metallo-dependent hydrolases superfamily. Phosphotriesterase family.</text>
</comment>
<dbReference type="EMBL" id="JARXVE010000002">
    <property type="protein sequence ID" value="MDH6194950.1"/>
    <property type="molecule type" value="Genomic_DNA"/>
</dbReference>
<evidence type="ECO:0000256" key="1">
    <source>
        <dbReference type="ARBA" id="ARBA00022723"/>
    </source>
</evidence>
<dbReference type="Pfam" id="PF02126">
    <property type="entry name" value="PTE"/>
    <property type="match status" value="1"/>
</dbReference>
<gene>
    <name evidence="4" type="ORF">M2272_001579</name>
</gene>
<dbReference type="Proteomes" id="UP001160130">
    <property type="component" value="Unassembled WGS sequence"/>
</dbReference>
<evidence type="ECO:0000313" key="5">
    <source>
        <dbReference type="Proteomes" id="UP001160130"/>
    </source>
</evidence>
<evidence type="ECO:0000256" key="2">
    <source>
        <dbReference type="ARBA" id="ARBA00022801"/>
    </source>
</evidence>
<dbReference type="PANTHER" id="PTHR10819">
    <property type="entry name" value="PHOSPHOTRIESTERASE-RELATED"/>
    <property type="match status" value="1"/>
</dbReference>
<dbReference type="Gene3D" id="3.20.20.140">
    <property type="entry name" value="Metal-dependent hydrolases"/>
    <property type="match status" value="1"/>
</dbReference>
<dbReference type="SUPFAM" id="SSF51556">
    <property type="entry name" value="Metallo-dependent hydrolases"/>
    <property type="match status" value="1"/>
</dbReference>
<keyword evidence="2 4" id="KW-0378">Hydrolase</keyword>
<comment type="caution">
    <text evidence="4">The sequence shown here is derived from an EMBL/GenBank/DDBJ whole genome shotgun (WGS) entry which is preliminary data.</text>
</comment>
<dbReference type="InterPro" id="IPR001559">
    <property type="entry name" value="Phosphotriesterase"/>
</dbReference>
<name>A0ABT6KY89_9MYCO</name>
<dbReference type="InterPro" id="IPR032466">
    <property type="entry name" value="Metal_Hydrolase"/>
</dbReference>